<dbReference type="InterPro" id="IPR036396">
    <property type="entry name" value="Cyt_P450_sf"/>
</dbReference>
<organism evidence="8 9">
    <name type="scientific">Oculimacula yallundae</name>
    <dbReference type="NCBI Taxonomy" id="86028"/>
    <lineage>
        <taxon>Eukaryota</taxon>
        <taxon>Fungi</taxon>
        <taxon>Dikarya</taxon>
        <taxon>Ascomycota</taxon>
        <taxon>Pezizomycotina</taxon>
        <taxon>Leotiomycetes</taxon>
        <taxon>Helotiales</taxon>
        <taxon>Ploettnerulaceae</taxon>
        <taxon>Oculimacula</taxon>
    </lineage>
</organism>
<gene>
    <name evidence="8" type="ORF">VTL71DRAFT_6359</name>
</gene>
<evidence type="ECO:0000256" key="3">
    <source>
        <dbReference type="ARBA" id="ARBA00022723"/>
    </source>
</evidence>
<dbReference type="PANTHER" id="PTHR24305">
    <property type="entry name" value="CYTOCHROME P450"/>
    <property type="match status" value="1"/>
</dbReference>
<name>A0ABR4BZD5_9HELO</name>
<evidence type="ECO:0000256" key="2">
    <source>
        <dbReference type="ARBA" id="ARBA00010617"/>
    </source>
</evidence>
<reference evidence="8 9" key="1">
    <citation type="journal article" date="2024" name="Commun. Biol.">
        <title>Comparative genomic analysis of thermophilic fungi reveals convergent evolutionary adaptations and gene losses.</title>
        <authorList>
            <person name="Steindorff A.S."/>
            <person name="Aguilar-Pontes M.V."/>
            <person name="Robinson A.J."/>
            <person name="Andreopoulos B."/>
            <person name="LaButti K."/>
            <person name="Kuo A."/>
            <person name="Mondo S."/>
            <person name="Riley R."/>
            <person name="Otillar R."/>
            <person name="Haridas S."/>
            <person name="Lipzen A."/>
            <person name="Grimwood J."/>
            <person name="Schmutz J."/>
            <person name="Clum A."/>
            <person name="Reid I.D."/>
            <person name="Moisan M.C."/>
            <person name="Butler G."/>
            <person name="Nguyen T.T.M."/>
            <person name="Dewar K."/>
            <person name="Conant G."/>
            <person name="Drula E."/>
            <person name="Henrissat B."/>
            <person name="Hansel C."/>
            <person name="Singer S."/>
            <person name="Hutchinson M.I."/>
            <person name="de Vries R.P."/>
            <person name="Natvig D.O."/>
            <person name="Powell A.J."/>
            <person name="Tsang A."/>
            <person name="Grigoriev I.V."/>
        </authorList>
    </citation>
    <scope>NUCLEOTIDE SEQUENCE [LARGE SCALE GENOMIC DNA]</scope>
    <source>
        <strain evidence="8 9">CBS 494.80</strain>
    </source>
</reference>
<sequence length="509" mass="58172">MMLQFVDLQANWILSLTAGIVLYSILGIVYRVYFSPLSRFPGPKLAAATLFYEAYYDVIRGGAYTFKIRELHKQYGPIIRISPHELHVDDPEFYETLFSWTSPRNKYEYYTVQFGTPDSNFSTVDHHLHRLRRQPQNKFFSKASILRLEPIINGRIDKLCSRIDAFKCSGEPMTLDLAYRCLTTDVVTKYALNKSWDYLDSEDFSPKWFETIKATAGMGHIIKQANWIFPVVRALPDAVMSRLSPDMMLILDWQRDLGRHVQKVIDNIANGDDKHDPILPRTVFHTLLDSDLPAEEITKDRMAQEAQVIIGAGADTTAHALSIITFHLLNSPDKLEKLRKELGAAFPDSNTSMKLTDVENLPYLSAVIQEGLRLSYGLSTRLARIAPDEVLQYKEYSIPAGTPVGMTSVMMHHNETIFPDSYTFTPERWLDPAVAKRLERYIVTFTRGSRQCIGMNLAKAEIFLTIATVFRRYELELFDTIRERDIDLAYDGFLPQASPEGKGVKVVFK</sequence>
<comment type="cofactor">
    <cofactor evidence="1">
        <name>heme</name>
        <dbReference type="ChEBI" id="CHEBI:30413"/>
    </cofactor>
</comment>
<dbReference type="Proteomes" id="UP001595075">
    <property type="component" value="Unassembled WGS sequence"/>
</dbReference>
<dbReference type="EMBL" id="JAZHXI010000017">
    <property type="protein sequence ID" value="KAL2062093.1"/>
    <property type="molecule type" value="Genomic_DNA"/>
</dbReference>
<evidence type="ECO:0000256" key="1">
    <source>
        <dbReference type="ARBA" id="ARBA00001971"/>
    </source>
</evidence>
<keyword evidence="7" id="KW-0472">Membrane</keyword>
<protein>
    <recommendedName>
        <fullName evidence="10">Cytochrome P450</fullName>
    </recommendedName>
</protein>
<dbReference type="PRINTS" id="PR00463">
    <property type="entry name" value="EP450I"/>
</dbReference>
<evidence type="ECO:0000256" key="7">
    <source>
        <dbReference type="SAM" id="Phobius"/>
    </source>
</evidence>
<keyword evidence="9" id="KW-1185">Reference proteome</keyword>
<dbReference type="Pfam" id="PF00067">
    <property type="entry name" value="p450"/>
    <property type="match status" value="1"/>
</dbReference>
<dbReference type="PRINTS" id="PR00385">
    <property type="entry name" value="P450"/>
</dbReference>
<keyword evidence="4" id="KW-0560">Oxidoreductase</keyword>
<dbReference type="InterPro" id="IPR001128">
    <property type="entry name" value="Cyt_P450"/>
</dbReference>
<comment type="caution">
    <text evidence="8">The sequence shown here is derived from an EMBL/GenBank/DDBJ whole genome shotgun (WGS) entry which is preliminary data.</text>
</comment>
<keyword evidence="7" id="KW-1133">Transmembrane helix</keyword>
<keyword evidence="5" id="KW-0408">Iron</keyword>
<evidence type="ECO:0000256" key="5">
    <source>
        <dbReference type="ARBA" id="ARBA00023004"/>
    </source>
</evidence>
<dbReference type="InterPro" id="IPR050121">
    <property type="entry name" value="Cytochrome_P450_monoxygenase"/>
</dbReference>
<evidence type="ECO:0000313" key="9">
    <source>
        <dbReference type="Proteomes" id="UP001595075"/>
    </source>
</evidence>
<keyword evidence="7" id="KW-0812">Transmembrane</keyword>
<dbReference type="Gene3D" id="1.10.630.10">
    <property type="entry name" value="Cytochrome P450"/>
    <property type="match status" value="1"/>
</dbReference>
<evidence type="ECO:0000256" key="6">
    <source>
        <dbReference type="ARBA" id="ARBA00023033"/>
    </source>
</evidence>
<evidence type="ECO:0000313" key="8">
    <source>
        <dbReference type="EMBL" id="KAL2062093.1"/>
    </source>
</evidence>
<proteinExistence type="inferred from homology"/>
<dbReference type="CDD" id="cd11062">
    <property type="entry name" value="CYP58-like"/>
    <property type="match status" value="1"/>
</dbReference>
<dbReference type="PANTHER" id="PTHR24305:SF157">
    <property type="entry name" value="N-ACETYLTRYPTOPHAN 6-HYDROXYLASE IVOC-RELATED"/>
    <property type="match status" value="1"/>
</dbReference>
<dbReference type="SUPFAM" id="SSF48264">
    <property type="entry name" value="Cytochrome P450"/>
    <property type="match status" value="1"/>
</dbReference>
<dbReference type="InterPro" id="IPR002401">
    <property type="entry name" value="Cyt_P450_E_grp-I"/>
</dbReference>
<keyword evidence="3" id="KW-0479">Metal-binding</keyword>
<feature type="transmembrane region" description="Helical" evidence="7">
    <location>
        <begin position="12"/>
        <end position="34"/>
    </location>
</feature>
<evidence type="ECO:0000256" key="4">
    <source>
        <dbReference type="ARBA" id="ARBA00023002"/>
    </source>
</evidence>
<evidence type="ECO:0008006" key="10">
    <source>
        <dbReference type="Google" id="ProtNLM"/>
    </source>
</evidence>
<keyword evidence="6" id="KW-0503">Monooxygenase</keyword>
<comment type="similarity">
    <text evidence="2">Belongs to the cytochrome P450 family.</text>
</comment>
<accession>A0ABR4BZD5</accession>